<dbReference type="GO" id="GO:0031267">
    <property type="term" value="F:small GTPase binding"/>
    <property type="evidence" value="ECO:0007669"/>
    <property type="project" value="TreeGrafter"/>
</dbReference>
<dbReference type="PANTHER" id="PTHR15837:SF0">
    <property type="entry name" value="RAN GUANINE NUCLEOTIDE RELEASE FACTOR"/>
    <property type="match status" value="1"/>
</dbReference>
<name>A0AAV6HF75_9TELE</name>
<evidence type="ECO:0000256" key="5">
    <source>
        <dbReference type="ARBA" id="ARBA00069074"/>
    </source>
</evidence>
<dbReference type="SUPFAM" id="SSF55724">
    <property type="entry name" value="Mog1p/PsbP-like"/>
    <property type="match status" value="1"/>
</dbReference>
<keyword evidence="3" id="KW-0344">Guanine-nucleotide releasing factor</keyword>
<dbReference type="GO" id="GO:0017080">
    <property type="term" value="F:sodium channel regulator activity"/>
    <property type="evidence" value="ECO:0007669"/>
    <property type="project" value="TreeGrafter"/>
</dbReference>
<dbReference type="GO" id="GO:0044325">
    <property type="term" value="F:transmembrane transporter binding"/>
    <property type="evidence" value="ECO:0007669"/>
    <property type="project" value="TreeGrafter"/>
</dbReference>
<dbReference type="PANTHER" id="PTHR15837">
    <property type="entry name" value="RAN GUANINE NUCLEOTIDE RELEASE FACTOR"/>
    <property type="match status" value="1"/>
</dbReference>
<dbReference type="FunFam" id="3.40.1000.10:FF:000004">
    <property type="entry name" value="Probable ran guanine nucleotide release factor"/>
    <property type="match status" value="1"/>
</dbReference>
<gene>
    <name evidence="7" type="ORF">AALO_G00028580</name>
</gene>
<dbReference type="AlphaFoldDB" id="A0AAV6HF75"/>
<dbReference type="Proteomes" id="UP000823561">
    <property type="component" value="Chromosome 2"/>
</dbReference>
<evidence type="ECO:0000256" key="3">
    <source>
        <dbReference type="ARBA" id="ARBA00022658"/>
    </source>
</evidence>
<dbReference type="GO" id="GO:0005085">
    <property type="term" value="F:guanyl-nucleotide exchange factor activity"/>
    <property type="evidence" value="ECO:0007669"/>
    <property type="project" value="UniProtKB-KW"/>
</dbReference>
<dbReference type="Pfam" id="PF04603">
    <property type="entry name" value="Mog1"/>
    <property type="match status" value="1"/>
</dbReference>
<evidence type="ECO:0000256" key="2">
    <source>
        <dbReference type="ARBA" id="ARBA00022448"/>
    </source>
</evidence>
<comment type="caution">
    <text evidence="7">The sequence shown here is derived from an EMBL/GenBank/DDBJ whole genome shotgun (WGS) entry which is preliminary data.</text>
</comment>
<evidence type="ECO:0000313" key="8">
    <source>
        <dbReference type="Proteomes" id="UP000823561"/>
    </source>
</evidence>
<dbReference type="InterPro" id="IPR016123">
    <property type="entry name" value="Mog1/PsbP_a/b/a-sand"/>
</dbReference>
<comment type="similarity">
    <text evidence="1">Belongs to the MOG1 family.</text>
</comment>
<sequence>MARPLFGGALSATFPPSVQDISELREIPDNQEVFAHRDTDQSIIVELLEYQSQVENEDAAKYHFEDVAGSNKASEPGTCEVRSVQAIPKAELSLQQCASAWLLTGGQLVSKFNEEAKNTVNIHMCLFRLPQFSTDVLVTFNDPVIINPLSSSKGASGVAGPAAEPWTVQDFQCVMTSLQLLDPGVFG</sequence>
<evidence type="ECO:0000256" key="6">
    <source>
        <dbReference type="ARBA" id="ARBA00076536"/>
    </source>
</evidence>
<evidence type="ECO:0000256" key="4">
    <source>
        <dbReference type="ARBA" id="ARBA00022927"/>
    </source>
</evidence>
<proteinExistence type="inferred from homology"/>
<dbReference type="GO" id="GO:0003254">
    <property type="term" value="P:regulation of membrane depolarization"/>
    <property type="evidence" value="ECO:0007669"/>
    <property type="project" value="TreeGrafter"/>
</dbReference>
<dbReference type="Gene3D" id="3.40.1000.10">
    <property type="entry name" value="Mog1/PsbP, alpha/beta/alpha sandwich"/>
    <property type="match status" value="1"/>
</dbReference>
<keyword evidence="8" id="KW-1185">Reference proteome</keyword>
<accession>A0AAV6HF75</accession>
<keyword evidence="2" id="KW-0813">Transport</keyword>
<dbReference type="InterPro" id="IPR007681">
    <property type="entry name" value="Mog1"/>
</dbReference>
<keyword evidence="4" id="KW-0653">Protein transport</keyword>
<evidence type="ECO:0000256" key="1">
    <source>
        <dbReference type="ARBA" id="ARBA00010307"/>
    </source>
</evidence>
<dbReference type="EMBL" id="JADWDJ010000002">
    <property type="protein sequence ID" value="KAG5284611.1"/>
    <property type="molecule type" value="Genomic_DNA"/>
</dbReference>
<dbReference type="GO" id="GO:0060047">
    <property type="term" value="P:heart contraction"/>
    <property type="evidence" value="ECO:0007669"/>
    <property type="project" value="TreeGrafter"/>
</dbReference>
<reference evidence="7" key="1">
    <citation type="submission" date="2020-10" db="EMBL/GenBank/DDBJ databases">
        <title>Chromosome-scale genome assembly of the Allis shad, Alosa alosa.</title>
        <authorList>
            <person name="Margot Z."/>
            <person name="Christophe K."/>
            <person name="Cabau C."/>
            <person name="Louis A."/>
            <person name="Berthelot C."/>
            <person name="Parey E."/>
            <person name="Roest Crollius H."/>
            <person name="Montfort J."/>
            <person name="Robinson-Rechavi M."/>
            <person name="Bucao C."/>
            <person name="Bouchez O."/>
            <person name="Gislard M."/>
            <person name="Lluch J."/>
            <person name="Milhes M."/>
            <person name="Lampietro C."/>
            <person name="Lopez Roques C."/>
            <person name="Donnadieu C."/>
            <person name="Braasch I."/>
            <person name="Desvignes T."/>
            <person name="Postlethwait J."/>
            <person name="Bobe J."/>
            <person name="Guiguen Y."/>
        </authorList>
    </citation>
    <scope>NUCLEOTIDE SEQUENCE</scope>
    <source>
        <strain evidence="7">M-15738</strain>
        <tissue evidence="7">Blood</tissue>
    </source>
</reference>
<protein>
    <recommendedName>
        <fullName evidence="5">Ran guanine nucleotide release factor</fullName>
    </recommendedName>
    <alternativeName>
        <fullName evidence="6">Ran-binding protein MOG1</fullName>
    </alternativeName>
</protein>
<organism evidence="7 8">
    <name type="scientific">Alosa alosa</name>
    <name type="common">allis shad</name>
    <dbReference type="NCBI Taxonomy" id="278164"/>
    <lineage>
        <taxon>Eukaryota</taxon>
        <taxon>Metazoa</taxon>
        <taxon>Chordata</taxon>
        <taxon>Craniata</taxon>
        <taxon>Vertebrata</taxon>
        <taxon>Euteleostomi</taxon>
        <taxon>Actinopterygii</taxon>
        <taxon>Neopterygii</taxon>
        <taxon>Teleostei</taxon>
        <taxon>Clupei</taxon>
        <taxon>Clupeiformes</taxon>
        <taxon>Clupeoidei</taxon>
        <taxon>Clupeidae</taxon>
        <taxon>Alosa</taxon>
    </lineage>
</organism>
<evidence type="ECO:0000313" key="7">
    <source>
        <dbReference type="EMBL" id="KAG5284611.1"/>
    </source>
</evidence>
<dbReference type="GO" id="GO:0006606">
    <property type="term" value="P:protein import into nucleus"/>
    <property type="evidence" value="ECO:0007669"/>
    <property type="project" value="TreeGrafter"/>
</dbReference>
<dbReference type="GO" id="GO:0005634">
    <property type="term" value="C:nucleus"/>
    <property type="evidence" value="ECO:0007669"/>
    <property type="project" value="TreeGrafter"/>
</dbReference>